<evidence type="ECO:0000313" key="6">
    <source>
        <dbReference type="Proteomes" id="UP000559256"/>
    </source>
</evidence>
<gene>
    <name evidence="5" type="ORF">D9758_015198</name>
</gene>
<feature type="compositionally biased region" description="Basic and acidic residues" evidence="3">
    <location>
        <begin position="302"/>
        <end position="322"/>
    </location>
</feature>
<keyword evidence="2" id="KW-0479">Metal-binding</keyword>
<feature type="domain" description="CCHC-type" evidence="4">
    <location>
        <begin position="1052"/>
        <end position="1067"/>
    </location>
</feature>
<dbReference type="OrthoDB" id="3046222at2759"/>
<protein>
    <recommendedName>
        <fullName evidence="4">CCHC-type domain-containing protein</fullName>
    </recommendedName>
</protein>
<accession>A0A8H5FNL6</accession>
<keyword evidence="2" id="KW-0863">Zinc-finger</keyword>
<evidence type="ECO:0000256" key="2">
    <source>
        <dbReference type="PROSITE-ProRule" id="PRU00047"/>
    </source>
</evidence>
<evidence type="ECO:0000259" key="4">
    <source>
        <dbReference type="PROSITE" id="PS50158"/>
    </source>
</evidence>
<dbReference type="SUPFAM" id="SSF57756">
    <property type="entry name" value="Retrovirus zinc finger-like domains"/>
    <property type="match status" value="1"/>
</dbReference>
<feature type="compositionally biased region" description="Polar residues" evidence="3">
    <location>
        <begin position="774"/>
        <end position="784"/>
    </location>
</feature>
<organism evidence="5 6">
    <name type="scientific">Tetrapyrgos nigripes</name>
    <dbReference type="NCBI Taxonomy" id="182062"/>
    <lineage>
        <taxon>Eukaryota</taxon>
        <taxon>Fungi</taxon>
        <taxon>Dikarya</taxon>
        <taxon>Basidiomycota</taxon>
        <taxon>Agaricomycotina</taxon>
        <taxon>Agaricomycetes</taxon>
        <taxon>Agaricomycetidae</taxon>
        <taxon>Agaricales</taxon>
        <taxon>Marasmiineae</taxon>
        <taxon>Marasmiaceae</taxon>
        <taxon>Tetrapyrgos</taxon>
    </lineage>
</organism>
<dbReference type="EMBL" id="JAACJM010000148">
    <property type="protein sequence ID" value="KAF5343122.1"/>
    <property type="molecule type" value="Genomic_DNA"/>
</dbReference>
<feature type="compositionally biased region" description="Basic and acidic residues" evidence="3">
    <location>
        <begin position="785"/>
        <end position="802"/>
    </location>
</feature>
<evidence type="ECO:0000256" key="1">
    <source>
        <dbReference type="ARBA" id="ARBA00022664"/>
    </source>
</evidence>
<feature type="region of interest" description="Disordered" evidence="3">
    <location>
        <begin position="987"/>
        <end position="1047"/>
    </location>
</feature>
<dbReference type="PROSITE" id="PS50158">
    <property type="entry name" value="ZF_CCHC"/>
    <property type="match status" value="1"/>
</dbReference>
<reference evidence="5 6" key="1">
    <citation type="journal article" date="2020" name="ISME J.">
        <title>Uncovering the hidden diversity of litter-decomposition mechanisms in mushroom-forming fungi.</title>
        <authorList>
            <person name="Floudas D."/>
            <person name="Bentzer J."/>
            <person name="Ahren D."/>
            <person name="Johansson T."/>
            <person name="Persson P."/>
            <person name="Tunlid A."/>
        </authorList>
    </citation>
    <scope>NUCLEOTIDE SEQUENCE [LARGE SCALE GENOMIC DNA]</scope>
    <source>
        <strain evidence="5 6">CBS 291.85</strain>
    </source>
</reference>
<dbReference type="GO" id="GO:0008270">
    <property type="term" value="F:zinc ion binding"/>
    <property type="evidence" value="ECO:0007669"/>
    <property type="project" value="UniProtKB-KW"/>
</dbReference>
<evidence type="ECO:0000256" key="3">
    <source>
        <dbReference type="SAM" id="MobiDB-lite"/>
    </source>
</evidence>
<feature type="compositionally biased region" description="Low complexity" evidence="3">
    <location>
        <begin position="286"/>
        <end position="300"/>
    </location>
</feature>
<keyword evidence="1" id="KW-0507">mRNA processing</keyword>
<dbReference type="InterPro" id="IPR036875">
    <property type="entry name" value="Znf_CCHC_sf"/>
</dbReference>
<sequence length="1133" mass="129412">MMAIRAREDECVISFHSKWMRDQLLPKAVLVEGPLPLEGMLTDGAHKYWSDPNAVLITTTTFCPGIDRWVPCMFSFANGVTTQHYYWHFTSVIKSIAEAAREHGMEITDELFALVVDFSDAQRLGFISAFTSYFIEQEDNTRTHTELEQAAQALIKGCRYHFEKSVTRVSQLGNHVPPEMRNKFVEACRQMVSTENPGVFDRVVKMIQRTWPGLDAWLRWWLAPEHASKNQDIVPGCDGLLKVSQHFQRMHDSYSHGQPIRYGRSQRQRKLERLEAATLIPENPRCRSNSQNRSRSQTPSPRKRDQSALREGRAPDTQSELKKPKKRKCVKILVPDSSASEDELPSPSKKPKKQQHIKITIPDSSASEDKTPSIPKKEMSPVKGEKADTSTPLSINLAITKEFASYPWSVCHGHWKDFSHFAALRAGEDPAEHPISYLHKTLNDRRAWPLSTFAGSNTDNSGSHILQNIHKTLALNFEPLIHNLRTRPPPFYPFPIKKSEYYVNYREELETTVYKHAIKLDDHWIILNKRVWISGEVTVSEYLQIKLSPENTSPRYVAVVDTCFLVQLGETTLPYWFSNDDYEDSDIFVFSQEEYHEYLQTQVPRIINYYRSLTSWEDASGEQWDLLFSEAETTVPPLPYLFVSDDLTDTSPEDNKTATSHTKTEQELGIEPVSLFESLPSEPTAENPNPVTTPSPTPSPEHPSEPHSPHNRSPMDSTPSAVQEPISINPTRPIDLHSIHAALRMSENPDSATAAAGGTRPPRDTAPPDDEAQDAQSSVFPNTTTKERGVKPEKFTGDRNQTKDWMAEFNNYLRLNDQVYPTEDEKILFFLTLFSGDEAKRWARSMMKKVFEQEDDFSDSDEEYMSTDEDSSAPKPETKKKLWTLYEVKREFLRDFKPSARETQAQTKIEHIRMEGALADIDKYNSQFKRYADDTGYNDKALMKWYRKGLPRGLVDRISYLSTQPRNLAALQKAAVKQHMIWLERQEEKNSWNKPRREEGQTGRGSQSTRSGRTRSMEVNAFQDNVPGASSTTKYPPKLTPQEREKMRKEGRCFRCRGLGHMGNDCPTFPNTPQITPNNTTWRPSIKQAAVETLESKVNTTTDNISELTARIGALSGEEKEGLLKKFVTEADF</sequence>
<feature type="compositionally biased region" description="Pro residues" evidence="3">
    <location>
        <begin position="691"/>
        <end position="701"/>
    </location>
</feature>
<feature type="compositionally biased region" description="Polar residues" evidence="3">
    <location>
        <begin position="715"/>
        <end position="730"/>
    </location>
</feature>
<keyword evidence="6" id="KW-1185">Reference proteome</keyword>
<dbReference type="InterPro" id="IPR001878">
    <property type="entry name" value="Znf_CCHC"/>
</dbReference>
<proteinExistence type="predicted"/>
<feature type="compositionally biased region" description="Basic and acidic residues" evidence="3">
    <location>
        <begin position="987"/>
        <end position="1001"/>
    </location>
</feature>
<dbReference type="Proteomes" id="UP000559256">
    <property type="component" value="Unassembled WGS sequence"/>
</dbReference>
<keyword evidence="2" id="KW-0862">Zinc</keyword>
<feature type="region of interest" description="Disordered" evidence="3">
    <location>
        <begin position="857"/>
        <end position="876"/>
    </location>
</feature>
<dbReference type="AlphaFoldDB" id="A0A8H5FNL6"/>
<dbReference type="GO" id="GO:0006397">
    <property type="term" value="P:mRNA processing"/>
    <property type="evidence" value="ECO:0007669"/>
    <property type="project" value="UniProtKB-KW"/>
</dbReference>
<feature type="compositionally biased region" description="Basic and acidic residues" evidence="3">
    <location>
        <begin position="367"/>
        <end position="388"/>
    </location>
</feature>
<feature type="compositionally biased region" description="Acidic residues" evidence="3">
    <location>
        <begin position="857"/>
        <end position="871"/>
    </location>
</feature>
<dbReference type="GO" id="GO:0003676">
    <property type="term" value="F:nucleic acid binding"/>
    <property type="evidence" value="ECO:0007669"/>
    <property type="project" value="InterPro"/>
</dbReference>
<name>A0A8H5FNL6_9AGAR</name>
<feature type="region of interest" description="Disordered" evidence="3">
    <location>
        <begin position="748"/>
        <end position="802"/>
    </location>
</feature>
<evidence type="ECO:0000313" key="5">
    <source>
        <dbReference type="EMBL" id="KAF5343122.1"/>
    </source>
</evidence>
<comment type="caution">
    <text evidence="5">The sequence shown here is derived from an EMBL/GenBank/DDBJ whole genome shotgun (WGS) entry which is preliminary data.</text>
</comment>
<feature type="region of interest" description="Disordered" evidence="3">
    <location>
        <begin position="643"/>
        <end position="731"/>
    </location>
</feature>
<feature type="region of interest" description="Disordered" evidence="3">
    <location>
        <begin position="279"/>
        <end position="389"/>
    </location>
</feature>